<dbReference type="Gene3D" id="2.40.100.10">
    <property type="entry name" value="Cyclophilin-like"/>
    <property type="match status" value="1"/>
</dbReference>
<keyword evidence="1" id="KW-0547">Nucleotide-binding</keyword>
<gene>
    <name evidence="5" type="ORF">B2J69_03140</name>
</gene>
<name>A0A1V9DQ71_9GAMM</name>
<dbReference type="AlphaFoldDB" id="A0A1V9DQ71"/>
<dbReference type="InterPro" id="IPR029000">
    <property type="entry name" value="Cyclophilin-like_dom_sf"/>
</dbReference>
<evidence type="ECO:0000313" key="5">
    <source>
        <dbReference type="EMBL" id="OQP36008.1"/>
    </source>
</evidence>
<dbReference type="OrthoDB" id="9778567at2"/>
<comment type="caution">
    <text evidence="5">The sequence shown here is derived from an EMBL/GenBank/DDBJ whole genome shotgun (WGS) entry which is preliminary data.</text>
</comment>
<dbReference type="GO" id="GO:0005524">
    <property type="term" value="F:ATP binding"/>
    <property type="evidence" value="ECO:0007669"/>
    <property type="project" value="UniProtKB-KW"/>
</dbReference>
<evidence type="ECO:0000256" key="1">
    <source>
        <dbReference type="ARBA" id="ARBA00022741"/>
    </source>
</evidence>
<organism evidence="5 6">
    <name type="scientific">Pantoea latae</name>
    <dbReference type="NCBI Taxonomy" id="1964541"/>
    <lineage>
        <taxon>Bacteria</taxon>
        <taxon>Pseudomonadati</taxon>
        <taxon>Pseudomonadota</taxon>
        <taxon>Gammaproteobacteria</taxon>
        <taxon>Enterobacterales</taxon>
        <taxon>Erwiniaceae</taxon>
        <taxon>Pantoea</taxon>
    </lineage>
</organism>
<evidence type="ECO:0000256" key="2">
    <source>
        <dbReference type="ARBA" id="ARBA00022801"/>
    </source>
</evidence>
<sequence>MQRARCYLLGEQAVVLELEPPVSLQSQQRIWGLAQRLQQHEQVAEVIPGMNNVTLLLRDPQQSPLDAIERLQRWWEESEAQEMASRLVEIPVVYGKEAGPDLQVVAEHAGLTPQQVVELHSSVDYVVYFIGFQPGFPYLGGLDSRLHTPRRAEPRLSVPAGSVGIGGSQTGIYPLASPGGWQLLGHTPVALFDPRQQPPTLLRPGDSVRFVPQKEGVC</sequence>
<dbReference type="PANTHER" id="PTHR34698">
    <property type="entry name" value="5-OXOPROLINASE SUBUNIT B"/>
    <property type="match status" value="1"/>
</dbReference>
<evidence type="ECO:0000259" key="4">
    <source>
        <dbReference type="SMART" id="SM00796"/>
    </source>
</evidence>
<keyword evidence="3" id="KW-0067">ATP-binding</keyword>
<dbReference type="Proteomes" id="UP000192769">
    <property type="component" value="Unassembled WGS sequence"/>
</dbReference>
<dbReference type="PANTHER" id="PTHR34698:SF2">
    <property type="entry name" value="5-OXOPROLINASE SUBUNIT B"/>
    <property type="match status" value="1"/>
</dbReference>
<dbReference type="Pfam" id="PF02682">
    <property type="entry name" value="CT_C_D"/>
    <property type="match status" value="1"/>
</dbReference>
<accession>A0A1V9DQ71</accession>
<evidence type="ECO:0000313" key="6">
    <source>
        <dbReference type="Proteomes" id="UP000192769"/>
    </source>
</evidence>
<feature type="domain" description="Carboxyltransferase" evidence="4">
    <location>
        <begin position="4"/>
        <end position="202"/>
    </location>
</feature>
<keyword evidence="2" id="KW-0378">Hydrolase</keyword>
<dbReference type="InterPro" id="IPR010016">
    <property type="entry name" value="PxpB"/>
</dbReference>
<keyword evidence="6" id="KW-1185">Reference proteome</keyword>
<dbReference type="GO" id="GO:0016787">
    <property type="term" value="F:hydrolase activity"/>
    <property type="evidence" value="ECO:0007669"/>
    <property type="project" value="UniProtKB-KW"/>
</dbReference>
<evidence type="ECO:0000256" key="3">
    <source>
        <dbReference type="ARBA" id="ARBA00022840"/>
    </source>
</evidence>
<dbReference type="SMART" id="SM00796">
    <property type="entry name" value="AHS1"/>
    <property type="match status" value="1"/>
</dbReference>
<proteinExistence type="predicted"/>
<dbReference type="SUPFAM" id="SSF160467">
    <property type="entry name" value="PH0987 N-terminal domain-like"/>
    <property type="match status" value="1"/>
</dbReference>
<dbReference type="InterPro" id="IPR003833">
    <property type="entry name" value="CT_C_D"/>
</dbReference>
<dbReference type="NCBIfam" id="TIGR00370">
    <property type="entry name" value="5-oxoprolinase subunit PxpB"/>
    <property type="match status" value="1"/>
</dbReference>
<protein>
    <recommendedName>
        <fullName evidence="4">Carboxyltransferase domain-containing protein</fullName>
    </recommendedName>
</protein>
<dbReference type="EMBL" id="MWUE01000004">
    <property type="protein sequence ID" value="OQP36008.1"/>
    <property type="molecule type" value="Genomic_DNA"/>
</dbReference>
<reference evidence="5 6" key="1">
    <citation type="submission" date="2017-02" db="EMBL/GenBank/DDBJ databases">
        <title>Whole genome shotgun sequence of Pantoea agglomerans strain AS1 isolated from a cycad, Zamia floridana in Central Florida, USA.</title>
        <authorList>
            <person name="Lata P."/>
            <person name="Govindarajan S."/>
            <person name="Qi F."/>
            <person name="Li J.-L."/>
            <person name="Maurya S.K."/>
            <person name="Sahoo M.K."/>
        </authorList>
    </citation>
    <scope>NUCLEOTIDE SEQUENCE [LARGE SCALE GENOMIC DNA]</scope>
    <source>
        <strain evidence="5 6">AS1</strain>
    </source>
</reference>
<dbReference type="SUPFAM" id="SSF50891">
    <property type="entry name" value="Cyclophilin-like"/>
    <property type="match status" value="1"/>
</dbReference>
<dbReference type="RefSeq" id="WP_081136308.1">
    <property type="nucleotide sequence ID" value="NZ_MWUE01000004.1"/>
</dbReference>
<dbReference type="Gene3D" id="3.30.1360.40">
    <property type="match status" value="1"/>
</dbReference>